<reference evidence="2" key="1">
    <citation type="submission" date="2014-09" db="EMBL/GenBank/DDBJ databases">
        <authorList>
            <person name="Mudge J."/>
            <person name="Ramaraj T."/>
            <person name="Lindquist I.E."/>
            <person name="Bharti A.K."/>
            <person name="Sundararajan A."/>
            <person name="Cameron C.T."/>
            <person name="Woodward J.E."/>
            <person name="May G.D."/>
            <person name="Brubaker C."/>
            <person name="Broadhvest J."/>
            <person name="Wilkins T.A."/>
        </authorList>
    </citation>
    <scope>NUCLEOTIDE SEQUENCE</scope>
    <source>
        <strain evidence="2">cv. AKA8401</strain>
    </source>
</reference>
<dbReference type="AlphaFoldDB" id="A0A0B0NXN8"/>
<evidence type="ECO:0000313" key="1">
    <source>
        <dbReference type="EMBL" id="KHG17600.1"/>
    </source>
</evidence>
<name>A0A0B0NXN8_GOSAR</name>
<gene>
    <name evidence="1" type="ORF">F383_09586</name>
</gene>
<organism evidence="1 2">
    <name type="scientific">Gossypium arboreum</name>
    <name type="common">Tree cotton</name>
    <name type="synonym">Gossypium nanking</name>
    <dbReference type="NCBI Taxonomy" id="29729"/>
    <lineage>
        <taxon>Eukaryota</taxon>
        <taxon>Viridiplantae</taxon>
        <taxon>Streptophyta</taxon>
        <taxon>Embryophyta</taxon>
        <taxon>Tracheophyta</taxon>
        <taxon>Spermatophyta</taxon>
        <taxon>Magnoliopsida</taxon>
        <taxon>eudicotyledons</taxon>
        <taxon>Gunneridae</taxon>
        <taxon>Pentapetalae</taxon>
        <taxon>rosids</taxon>
        <taxon>malvids</taxon>
        <taxon>Malvales</taxon>
        <taxon>Malvaceae</taxon>
        <taxon>Malvoideae</taxon>
        <taxon>Gossypium</taxon>
    </lineage>
</organism>
<evidence type="ECO:0000313" key="2">
    <source>
        <dbReference type="Proteomes" id="UP000032142"/>
    </source>
</evidence>
<keyword evidence="2" id="KW-1185">Reference proteome</keyword>
<dbReference type="Proteomes" id="UP000032142">
    <property type="component" value="Unassembled WGS sequence"/>
</dbReference>
<protein>
    <submittedName>
        <fullName evidence="1">Uncharacterized protein</fullName>
    </submittedName>
</protein>
<dbReference type="EMBL" id="KN408633">
    <property type="protein sequence ID" value="KHG17600.1"/>
    <property type="molecule type" value="Genomic_DNA"/>
</dbReference>
<proteinExistence type="predicted"/>
<sequence length="59" mass="7242">MSLLIYQLERAYRFNSYELTVHLERAYRFSSIELTVYQLRRSLPIMARKSIYDDELTDY</sequence>
<accession>A0A0B0NXN8</accession>